<sequence>MSKIPYRSLVGSSSSLAGRTRPDISYAINIFSQFQEHPGITHWNGLLELLGYISYTKYLRLDLSNIQDLNLTAYADFANNHDDRIFMNEQIVFIDQVPVTWQSFKQKSICLSSMKSEFVALTETAKELIWLQSILTECVEFNLISLNNVKPTLFVDNQAAIDFVKSHIENYRTKRIVAKCLAVGVWCKQSNKQDNGE</sequence>
<dbReference type="Proteomes" id="UP000499080">
    <property type="component" value="Unassembled WGS sequence"/>
</dbReference>
<organism evidence="1 2">
    <name type="scientific">Araneus ventricosus</name>
    <name type="common">Orbweaver spider</name>
    <name type="synonym">Epeira ventricosa</name>
    <dbReference type="NCBI Taxonomy" id="182803"/>
    <lineage>
        <taxon>Eukaryota</taxon>
        <taxon>Metazoa</taxon>
        <taxon>Ecdysozoa</taxon>
        <taxon>Arthropoda</taxon>
        <taxon>Chelicerata</taxon>
        <taxon>Arachnida</taxon>
        <taxon>Araneae</taxon>
        <taxon>Araneomorphae</taxon>
        <taxon>Entelegynae</taxon>
        <taxon>Araneoidea</taxon>
        <taxon>Araneidae</taxon>
        <taxon>Araneus</taxon>
    </lineage>
</organism>
<proteinExistence type="predicted"/>
<dbReference type="OrthoDB" id="6434303at2759"/>
<comment type="caution">
    <text evidence="1">The sequence shown here is derived from an EMBL/GenBank/DDBJ whole genome shotgun (WGS) entry which is preliminary data.</text>
</comment>
<evidence type="ECO:0000313" key="1">
    <source>
        <dbReference type="EMBL" id="GBN82630.1"/>
    </source>
</evidence>
<protein>
    <submittedName>
        <fullName evidence="1">Retrovirus-related Pol polyprotein from transposon TNT 1-94</fullName>
    </submittedName>
</protein>
<keyword evidence="2" id="KW-1185">Reference proteome</keyword>
<evidence type="ECO:0000313" key="2">
    <source>
        <dbReference type="Proteomes" id="UP000499080"/>
    </source>
</evidence>
<accession>A0A4Y2S5Z4</accession>
<dbReference type="PANTHER" id="PTHR11439:SF489">
    <property type="entry name" value="RNA-DIRECTED DNA POLYMERASE"/>
    <property type="match status" value="1"/>
</dbReference>
<name>A0A4Y2S5Z4_ARAVE</name>
<dbReference type="AlphaFoldDB" id="A0A4Y2S5Z4"/>
<gene>
    <name evidence="1" type="primary">POLX_785</name>
    <name evidence="1" type="ORF">AVEN_102643_1</name>
</gene>
<dbReference type="CDD" id="cd09272">
    <property type="entry name" value="RNase_HI_RT_Ty1"/>
    <property type="match status" value="1"/>
</dbReference>
<dbReference type="EMBL" id="BGPR01019683">
    <property type="protein sequence ID" value="GBN82630.1"/>
    <property type="molecule type" value="Genomic_DNA"/>
</dbReference>
<reference evidence="1 2" key="1">
    <citation type="journal article" date="2019" name="Sci. Rep.">
        <title>Orb-weaving spider Araneus ventricosus genome elucidates the spidroin gene catalogue.</title>
        <authorList>
            <person name="Kono N."/>
            <person name="Nakamura H."/>
            <person name="Ohtoshi R."/>
            <person name="Moran D.A.P."/>
            <person name="Shinohara A."/>
            <person name="Yoshida Y."/>
            <person name="Fujiwara M."/>
            <person name="Mori M."/>
            <person name="Tomita M."/>
            <person name="Arakawa K."/>
        </authorList>
    </citation>
    <scope>NUCLEOTIDE SEQUENCE [LARGE SCALE GENOMIC DNA]</scope>
</reference>
<dbReference type="PANTHER" id="PTHR11439">
    <property type="entry name" value="GAG-POL-RELATED RETROTRANSPOSON"/>
    <property type="match status" value="1"/>
</dbReference>